<keyword evidence="1" id="KW-0472">Membrane</keyword>
<proteinExistence type="predicted"/>
<dbReference type="EMBL" id="CP036290">
    <property type="protein sequence ID" value="QDU86098.1"/>
    <property type="molecule type" value="Genomic_DNA"/>
</dbReference>
<feature type="transmembrane region" description="Helical" evidence="1">
    <location>
        <begin position="94"/>
        <end position="125"/>
    </location>
</feature>
<name>A0A518D3Q9_9BACT</name>
<feature type="transmembrane region" description="Helical" evidence="1">
    <location>
        <begin position="53"/>
        <end position="74"/>
    </location>
</feature>
<keyword evidence="1" id="KW-0812">Transmembrane</keyword>
<sequence length="213" mass="22328">MTAPRTVEGWVRSCHCCGLAHWVEPAPAGLERVCARCSTALPTPGSGRGRNRWAVGAALAGLALFPLAIGLPLMEIEQLGRSHASSIAQGVVSLLAAGEVLVGLAVLVCSLVFPPLKLLGIAVLGTAPRWLRSSERRARAWHAIEFVGRWGTLDVLLVAVLVAVLKLGDLVAVHPGPGVSAFGAMVGLSLVASTLFDPHAMWASERSREPTAR</sequence>
<dbReference type="Proteomes" id="UP000319342">
    <property type="component" value="Chromosome"/>
</dbReference>
<gene>
    <name evidence="2" type="primary">pqiA</name>
    <name evidence="2" type="ORF">Pla163_32470</name>
</gene>
<evidence type="ECO:0000313" key="3">
    <source>
        <dbReference type="Proteomes" id="UP000319342"/>
    </source>
</evidence>
<keyword evidence="3" id="KW-1185">Reference proteome</keyword>
<feature type="transmembrane region" description="Helical" evidence="1">
    <location>
        <begin position="146"/>
        <end position="165"/>
    </location>
</feature>
<evidence type="ECO:0000313" key="2">
    <source>
        <dbReference type="EMBL" id="QDU86098.1"/>
    </source>
</evidence>
<accession>A0A518D3Q9</accession>
<organism evidence="2 3">
    <name type="scientific">Rohdeia mirabilis</name>
    <dbReference type="NCBI Taxonomy" id="2528008"/>
    <lineage>
        <taxon>Bacteria</taxon>
        <taxon>Pseudomonadati</taxon>
        <taxon>Planctomycetota</taxon>
        <taxon>Planctomycetia</taxon>
        <taxon>Planctomycetia incertae sedis</taxon>
        <taxon>Rohdeia</taxon>
    </lineage>
</organism>
<feature type="transmembrane region" description="Helical" evidence="1">
    <location>
        <begin position="177"/>
        <end position="196"/>
    </location>
</feature>
<reference evidence="2 3" key="1">
    <citation type="submission" date="2019-02" db="EMBL/GenBank/DDBJ databases">
        <title>Deep-cultivation of Planctomycetes and their phenomic and genomic characterization uncovers novel biology.</title>
        <authorList>
            <person name="Wiegand S."/>
            <person name="Jogler M."/>
            <person name="Boedeker C."/>
            <person name="Pinto D."/>
            <person name="Vollmers J."/>
            <person name="Rivas-Marin E."/>
            <person name="Kohn T."/>
            <person name="Peeters S.H."/>
            <person name="Heuer A."/>
            <person name="Rast P."/>
            <person name="Oberbeckmann S."/>
            <person name="Bunk B."/>
            <person name="Jeske O."/>
            <person name="Meyerdierks A."/>
            <person name="Storesund J.E."/>
            <person name="Kallscheuer N."/>
            <person name="Luecker S."/>
            <person name="Lage O.M."/>
            <person name="Pohl T."/>
            <person name="Merkel B.J."/>
            <person name="Hornburger P."/>
            <person name="Mueller R.-W."/>
            <person name="Bruemmer F."/>
            <person name="Labrenz M."/>
            <person name="Spormann A.M."/>
            <person name="Op den Camp H."/>
            <person name="Overmann J."/>
            <person name="Amann R."/>
            <person name="Jetten M.S.M."/>
            <person name="Mascher T."/>
            <person name="Medema M.H."/>
            <person name="Devos D.P."/>
            <person name="Kaster A.-K."/>
            <person name="Ovreas L."/>
            <person name="Rohde M."/>
            <person name="Galperin M.Y."/>
            <person name="Jogler C."/>
        </authorList>
    </citation>
    <scope>NUCLEOTIDE SEQUENCE [LARGE SCALE GENOMIC DNA]</scope>
    <source>
        <strain evidence="2 3">Pla163</strain>
    </source>
</reference>
<protein>
    <submittedName>
        <fullName evidence="2">Paraquat-inducible protein A</fullName>
    </submittedName>
</protein>
<evidence type="ECO:0000256" key="1">
    <source>
        <dbReference type="SAM" id="Phobius"/>
    </source>
</evidence>
<dbReference type="AlphaFoldDB" id="A0A518D3Q9"/>
<dbReference type="Pfam" id="PF04403">
    <property type="entry name" value="PqiA"/>
    <property type="match status" value="1"/>
</dbReference>
<dbReference type="RefSeq" id="WP_145190710.1">
    <property type="nucleotide sequence ID" value="NZ_CP036290.1"/>
</dbReference>
<dbReference type="InterPro" id="IPR007498">
    <property type="entry name" value="PqiA-like"/>
</dbReference>
<dbReference type="OrthoDB" id="9800207at2"/>
<keyword evidence="1" id="KW-1133">Transmembrane helix</keyword>